<dbReference type="GO" id="GO:0000294">
    <property type="term" value="P:nuclear-transcribed mRNA catabolic process, RNase MRP-dependent"/>
    <property type="evidence" value="ECO:0007669"/>
    <property type="project" value="TreeGrafter"/>
</dbReference>
<dbReference type="OrthoDB" id="4077720at2759"/>
<dbReference type="GO" id="GO:0008033">
    <property type="term" value="P:tRNA processing"/>
    <property type="evidence" value="ECO:0007669"/>
    <property type="project" value="InterPro"/>
</dbReference>
<accession>A0A9W4XCH4</accession>
<proteinExistence type="predicted"/>
<gene>
    <name evidence="2" type="ORF">CANVERA_P1722</name>
</gene>
<keyword evidence="3" id="KW-1185">Reference proteome</keyword>
<reference evidence="2" key="1">
    <citation type="submission" date="2022-12" db="EMBL/GenBank/DDBJ databases">
        <authorList>
            <person name="Brejova B."/>
        </authorList>
    </citation>
    <scope>NUCLEOTIDE SEQUENCE</scope>
</reference>
<dbReference type="GO" id="GO:0005655">
    <property type="term" value="C:nucleolar ribonuclease P complex"/>
    <property type="evidence" value="ECO:0007669"/>
    <property type="project" value="InterPro"/>
</dbReference>
<sequence length="121" mass="14175">MSLVEEDEHEDNVYYLNLEIVPDPSINEDKQLLKEFKETNIDSIIWNSIILTSLNKMYGLIGESSPFEIPTIIDSKSIILKIQIEDFEKFNNSFISYIFNLSKFYSALNINCQIRINKFNK</sequence>
<dbReference type="PANTHER" id="PTHR28173:SF1">
    <property type="entry name" value="RIBONUCLEASES P_MRP PROTEIN SUBUNIT POP8"/>
    <property type="match status" value="1"/>
</dbReference>
<organism evidence="2 3">
    <name type="scientific">Candida verbasci</name>
    <dbReference type="NCBI Taxonomy" id="1227364"/>
    <lineage>
        <taxon>Eukaryota</taxon>
        <taxon>Fungi</taxon>
        <taxon>Dikarya</taxon>
        <taxon>Ascomycota</taxon>
        <taxon>Saccharomycotina</taxon>
        <taxon>Pichiomycetes</taxon>
        <taxon>Debaryomycetaceae</taxon>
        <taxon>Candida/Lodderomyces clade</taxon>
        <taxon>Candida</taxon>
    </lineage>
</organism>
<dbReference type="PANTHER" id="PTHR28173">
    <property type="entry name" value="RIBONUCLEASES P/MRP PROTEIN SUBUNIT POP8"/>
    <property type="match status" value="1"/>
</dbReference>
<dbReference type="GO" id="GO:0000172">
    <property type="term" value="C:ribonuclease MRP complex"/>
    <property type="evidence" value="ECO:0007669"/>
    <property type="project" value="InterPro"/>
</dbReference>
<dbReference type="Pfam" id="PF20976">
    <property type="entry name" value="Pop8"/>
    <property type="match status" value="1"/>
</dbReference>
<dbReference type="InterPro" id="IPR020347">
    <property type="entry name" value="Pop8"/>
</dbReference>
<dbReference type="GO" id="GO:0000171">
    <property type="term" value="F:ribonuclease MRP activity"/>
    <property type="evidence" value="ECO:0007669"/>
    <property type="project" value="TreeGrafter"/>
</dbReference>
<name>A0A9W4XCH4_9ASCO</name>
<dbReference type="EMBL" id="CANTUO010000001">
    <property type="protein sequence ID" value="CAI5757205.1"/>
    <property type="molecule type" value="Genomic_DNA"/>
</dbReference>
<evidence type="ECO:0000259" key="1">
    <source>
        <dbReference type="Pfam" id="PF20976"/>
    </source>
</evidence>
<evidence type="ECO:0000313" key="3">
    <source>
        <dbReference type="Proteomes" id="UP001152885"/>
    </source>
</evidence>
<dbReference type="AlphaFoldDB" id="A0A9W4XCH4"/>
<evidence type="ECO:0000313" key="2">
    <source>
        <dbReference type="EMBL" id="CAI5757205.1"/>
    </source>
</evidence>
<dbReference type="GO" id="GO:0004526">
    <property type="term" value="F:ribonuclease P activity"/>
    <property type="evidence" value="ECO:0007669"/>
    <property type="project" value="TreeGrafter"/>
</dbReference>
<protein>
    <recommendedName>
        <fullName evidence="1">Ribonucleases P/MRP subunit Pop8-like domain-containing protein</fullName>
    </recommendedName>
</protein>
<comment type="caution">
    <text evidence="2">The sequence shown here is derived from an EMBL/GenBank/DDBJ whole genome shotgun (WGS) entry which is preliminary data.</text>
</comment>
<dbReference type="InterPro" id="IPR049128">
    <property type="entry name" value="Pop8-like_dom"/>
</dbReference>
<feature type="domain" description="Ribonucleases P/MRP subunit Pop8-like" evidence="1">
    <location>
        <begin position="14"/>
        <end position="97"/>
    </location>
</feature>
<dbReference type="GO" id="GO:0034965">
    <property type="term" value="P:intronic box C/D snoRNA processing"/>
    <property type="evidence" value="ECO:0007669"/>
    <property type="project" value="TreeGrafter"/>
</dbReference>
<dbReference type="Proteomes" id="UP001152885">
    <property type="component" value="Unassembled WGS sequence"/>
</dbReference>